<dbReference type="GO" id="GO:0044550">
    <property type="term" value="P:secondary metabolite biosynthetic process"/>
    <property type="evidence" value="ECO:0007669"/>
    <property type="project" value="TreeGrafter"/>
</dbReference>
<evidence type="ECO:0000313" key="6">
    <source>
        <dbReference type="EMBL" id="MBM7813140.1"/>
    </source>
</evidence>
<dbReference type="InterPro" id="IPR025110">
    <property type="entry name" value="AMP-bd_C"/>
</dbReference>
<dbReference type="Gene3D" id="3.30.300.30">
    <property type="match status" value="1"/>
</dbReference>
<dbReference type="InterPro" id="IPR012728">
    <property type="entry name" value="Pls/PosA_C"/>
</dbReference>
<feature type="transmembrane region" description="Helical" evidence="4">
    <location>
        <begin position="871"/>
        <end position="894"/>
    </location>
</feature>
<keyword evidence="1" id="KW-0596">Phosphopantetheine</keyword>
<dbReference type="GO" id="GO:0005737">
    <property type="term" value="C:cytoplasm"/>
    <property type="evidence" value="ECO:0007669"/>
    <property type="project" value="TreeGrafter"/>
</dbReference>
<dbReference type="InterPro" id="IPR042099">
    <property type="entry name" value="ANL_N_sf"/>
</dbReference>
<dbReference type="Pfam" id="PF00501">
    <property type="entry name" value="AMP-binding"/>
    <property type="match status" value="1"/>
</dbReference>
<accession>A0A8T8HTI0</accession>
<dbReference type="SUPFAM" id="SSF47336">
    <property type="entry name" value="ACP-like"/>
    <property type="match status" value="1"/>
</dbReference>
<dbReference type="CDD" id="cd05930">
    <property type="entry name" value="A_NRPS"/>
    <property type="match status" value="1"/>
</dbReference>
<keyword evidence="2" id="KW-0597">Phosphoprotein</keyword>
<dbReference type="PANTHER" id="PTHR45527">
    <property type="entry name" value="NONRIBOSOMAL PEPTIDE SYNTHETASE"/>
    <property type="match status" value="1"/>
</dbReference>
<dbReference type="Gene3D" id="2.160.10.10">
    <property type="entry name" value="Hexapeptide repeat proteins"/>
    <property type="match status" value="2"/>
</dbReference>
<dbReference type="Gene3D" id="1.10.1200.10">
    <property type="entry name" value="ACP-like"/>
    <property type="match status" value="1"/>
</dbReference>
<reference evidence="7" key="2">
    <citation type="submission" date="2021-04" db="EMBL/GenBank/DDBJ databases">
        <title>Saccharothrix algeriensis WGS.</title>
        <authorList>
            <person name="Stuskova K."/>
            <person name="Hakalova E."/>
            <person name="Tebbal A.B."/>
            <person name="Eichmeier A."/>
        </authorList>
    </citation>
    <scope>NUCLEOTIDE SEQUENCE</scope>
    <source>
        <strain evidence="7">NRRL B-24137</strain>
    </source>
</reference>
<feature type="domain" description="Carrier" evidence="5">
    <location>
        <begin position="538"/>
        <end position="615"/>
    </location>
</feature>
<proteinExistence type="predicted"/>
<gene>
    <name evidence="7" type="ORF">J7S33_20760</name>
    <name evidence="6" type="ORF">JOE68_004005</name>
</gene>
<organism evidence="7 8">
    <name type="scientific">Saccharothrix algeriensis</name>
    <dbReference type="NCBI Taxonomy" id="173560"/>
    <lineage>
        <taxon>Bacteria</taxon>
        <taxon>Bacillati</taxon>
        <taxon>Actinomycetota</taxon>
        <taxon>Actinomycetes</taxon>
        <taxon>Pseudonocardiales</taxon>
        <taxon>Pseudonocardiaceae</taxon>
        <taxon>Saccharothrix</taxon>
    </lineage>
</organism>
<name>A0A8T8HTI0_9PSEU</name>
<evidence type="ECO:0000256" key="2">
    <source>
        <dbReference type="ARBA" id="ARBA00022553"/>
    </source>
</evidence>
<dbReference type="InterPro" id="IPR000873">
    <property type="entry name" value="AMP-dep_synth/lig_dom"/>
</dbReference>
<dbReference type="SUPFAM" id="SSF56801">
    <property type="entry name" value="Acetyl-CoA synthetase-like"/>
    <property type="match status" value="1"/>
</dbReference>
<dbReference type="InterPro" id="IPR045851">
    <property type="entry name" value="AMP-bd_C_sf"/>
</dbReference>
<protein>
    <submittedName>
        <fullName evidence="7">Amino acid adenylation domain-containing protein</fullName>
    </submittedName>
    <submittedName>
        <fullName evidence="6">Non-ribosomal peptide synthetase-like protein</fullName>
    </submittedName>
</protein>
<dbReference type="Proteomes" id="UP001195724">
    <property type="component" value="Unassembled WGS sequence"/>
</dbReference>
<dbReference type="InterPro" id="IPR020845">
    <property type="entry name" value="AMP-binding_CS"/>
</dbReference>
<dbReference type="Proteomes" id="UP000671828">
    <property type="component" value="Chromosome"/>
</dbReference>
<feature type="transmembrane region" description="Helical" evidence="4">
    <location>
        <begin position="1123"/>
        <end position="1144"/>
    </location>
</feature>
<keyword evidence="4" id="KW-0472">Membrane</keyword>
<dbReference type="EMBL" id="JAFBCL010000001">
    <property type="protein sequence ID" value="MBM7813140.1"/>
    <property type="molecule type" value="Genomic_DNA"/>
</dbReference>
<dbReference type="SUPFAM" id="SSF51161">
    <property type="entry name" value="Trimeric LpxA-like enzymes"/>
    <property type="match status" value="3"/>
</dbReference>
<dbReference type="Gene3D" id="3.40.50.12780">
    <property type="entry name" value="N-terminal domain of ligase-like"/>
    <property type="match status" value="1"/>
</dbReference>
<keyword evidence="9" id="KW-1185">Reference proteome</keyword>
<sequence length="1355" mass="144036">MSPPGAPVGVVADSRVLTCGGFRQEPRWTAGERLEGVFERHCDEVADRLAVDSADLRLTFGQLDARANRLARHLRGLGVVPGERVGLLLDRPADACPVVLAVLKAGAVHVPLDTAFPDDRLAFVVADAGVRRVLTVSSLRHRVPVEAVCLDEAEPAVAALPGHRLAPAERGEPPDGLCYVVYTSGSTGRPKGVAVEHSAICNFVRVAAEVYGIEPGDRVYQGMTIAFDFSVEETWVPLLAGATLVPRPAGPALVGRELREFLLDRRVTALCCVPTLLATIDEDLPDLRFLLVSGEACPEDLVSRWHRPGRRFLNVYGPTEATVTATWAVVRPGRPVTIGVPLPTYSVVVLDPDEPRALDRGEAGELGIAGIGLATGYLDRPDLTARAFVPDFLGIGHNPSGRIYRTGDLGRIDEAGEVEYLGRIDTQVKVRGYRVEVTEVESVLLGVPGVAQAVVQPHRSGSGEVELVGYYSLRRGAADPGAREVYRWLRERLPAYMVPAYLERLDLVPMTPAGKADRRGLPPPTTGRGLVAGRPHVAPATPAERVLAEALAEAVRVDRVSVDSDFFTELGADSLLLAGFCAAVRRRGDLPPIAVRDVYRHPNVRALAAALSGPPAGAARVEPAARSGSGRYLLCGLAQVLVFLAFACGLGLAVEAGFRWISGADGVVGLYVRSVQSAACALVLLAAAPIAAKWLLVGRWKPREIPLWGWAYLRFWTVKALIGFSPLPLLTGSPLYSLYLRALGARIGKGVLFLTRHPPVCTDLLTVGDGAVVRKDSYLNGYRVRAGRLETGRVELGAGSFVGEMSVLDVGTAIGEHAQLGHASCLHRGQSVPAGESWHGSPARPSAVDYQGLPGGVPARGRAALFGLGQVLALVLVALPAALLAARAVAGLVHPGPPDFTGWAFYRGQVLDSLLLYFGGLLAALLVVLTAPRLLAPLLRPGEVYPLHGLRYSAHRALFRLTNVRSLNHLFGDSSAIVHYLRALGYRLGAVEQTGSNFGVEVKHEAPGLCRVGRGTMVSDGLSMLNADFSATSFRLREVSVAPRSFLGNNIAYPPGARVGEDCLLATKVLVPLDGPVRRGTGLLGSPAFPIPRAVRRDTGLDVAGGRAGGLAAKNRHNAVTALLYLAVHWLQALGLVLIGVAAGSLHGRIGWPAVTAGIVLSLVFSVALLVLAERAVQGFRPLRPRLCSLYDPVFWRHERFWKLSAGHYLALFDGTPLKNVLWRLLGVRIGRRVFDDGCAIPEKSLVALGDDCCLNAGSTIQAHSLEDGAFKSDHIAIGAGATLGTGAFVHYGATVGEHAVLDPDSFVMKGTEAPPGSRWRGNPAVELTGDNAEPTGDSVEPTGDSAAGPARRRR</sequence>
<dbReference type="GO" id="GO:0043041">
    <property type="term" value="P:amino acid activation for nonribosomal peptide biosynthetic process"/>
    <property type="evidence" value="ECO:0007669"/>
    <property type="project" value="TreeGrafter"/>
</dbReference>
<feature type="region of interest" description="Disordered" evidence="3">
    <location>
        <begin position="1312"/>
        <end position="1355"/>
    </location>
</feature>
<dbReference type="PROSITE" id="PS50075">
    <property type="entry name" value="CARRIER"/>
    <property type="match status" value="1"/>
</dbReference>
<dbReference type="EMBL" id="CP072788">
    <property type="protein sequence ID" value="QTR01727.1"/>
    <property type="molecule type" value="Genomic_DNA"/>
</dbReference>
<feature type="region of interest" description="Disordered" evidence="3">
    <location>
        <begin position="513"/>
        <end position="535"/>
    </location>
</feature>
<dbReference type="RefSeq" id="WP_204843804.1">
    <property type="nucleotide sequence ID" value="NZ_JAFBCL010000001.1"/>
</dbReference>
<evidence type="ECO:0000313" key="9">
    <source>
        <dbReference type="Proteomes" id="UP001195724"/>
    </source>
</evidence>
<feature type="transmembrane region" description="Helical" evidence="4">
    <location>
        <begin position="914"/>
        <end position="935"/>
    </location>
</feature>
<dbReference type="InterPro" id="IPR010071">
    <property type="entry name" value="AA_adenyl_dom"/>
</dbReference>
<evidence type="ECO:0000313" key="8">
    <source>
        <dbReference type="Proteomes" id="UP000671828"/>
    </source>
</evidence>
<dbReference type="NCBIfam" id="TIGR02353">
    <property type="entry name" value="NRPS_term_dom"/>
    <property type="match status" value="1"/>
</dbReference>
<dbReference type="InterPro" id="IPR036736">
    <property type="entry name" value="ACP-like_sf"/>
</dbReference>
<reference evidence="6 9" key="1">
    <citation type="submission" date="2021-01" db="EMBL/GenBank/DDBJ databases">
        <title>Sequencing the genomes of 1000 actinobacteria strains.</title>
        <authorList>
            <person name="Klenk H.-P."/>
        </authorList>
    </citation>
    <scope>NUCLEOTIDE SEQUENCE [LARGE SCALE GENOMIC DNA]</scope>
    <source>
        <strain evidence="6 9">DSM 44581</strain>
    </source>
</reference>
<dbReference type="Pfam" id="PF00550">
    <property type="entry name" value="PP-binding"/>
    <property type="match status" value="1"/>
</dbReference>
<dbReference type="InterPro" id="IPR020806">
    <property type="entry name" value="PKS_PP-bd"/>
</dbReference>
<dbReference type="PROSITE" id="PS00455">
    <property type="entry name" value="AMP_BINDING"/>
    <property type="match status" value="1"/>
</dbReference>
<feature type="transmembrane region" description="Helical" evidence="4">
    <location>
        <begin position="636"/>
        <end position="658"/>
    </location>
</feature>
<dbReference type="NCBIfam" id="TIGR01733">
    <property type="entry name" value="AA-adenyl-dom"/>
    <property type="match status" value="1"/>
</dbReference>
<evidence type="ECO:0000259" key="5">
    <source>
        <dbReference type="PROSITE" id="PS50075"/>
    </source>
</evidence>
<dbReference type="PANTHER" id="PTHR45527:SF1">
    <property type="entry name" value="FATTY ACID SYNTHASE"/>
    <property type="match status" value="1"/>
</dbReference>
<dbReference type="SMART" id="SM00823">
    <property type="entry name" value="PKS_PP"/>
    <property type="match status" value="1"/>
</dbReference>
<dbReference type="InterPro" id="IPR011004">
    <property type="entry name" value="Trimer_LpxA-like_sf"/>
</dbReference>
<dbReference type="Pfam" id="PF13193">
    <property type="entry name" value="AMP-binding_C"/>
    <property type="match status" value="1"/>
</dbReference>
<evidence type="ECO:0000256" key="1">
    <source>
        <dbReference type="ARBA" id="ARBA00022450"/>
    </source>
</evidence>
<evidence type="ECO:0000256" key="4">
    <source>
        <dbReference type="SAM" id="Phobius"/>
    </source>
</evidence>
<feature type="transmembrane region" description="Helical" evidence="4">
    <location>
        <begin position="716"/>
        <end position="739"/>
    </location>
</feature>
<feature type="transmembrane region" description="Helical" evidence="4">
    <location>
        <begin position="670"/>
        <end position="696"/>
    </location>
</feature>
<dbReference type="GO" id="GO:0031177">
    <property type="term" value="F:phosphopantetheine binding"/>
    <property type="evidence" value="ECO:0007669"/>
    <property type="project" value="InterPro"/>
</dbReference>
<keyword evidence="4" id="KW-1133">Transmembrane helix</keyword>
<dbReference type="InterPro" id="IPR009081">
    <property type="entry name" value="PP-bd_ACP"/>
</dbReference>
<keyword evidence="4" id="KW-0812">Transmembrane</keyword>
<evidence type="ECO:0000313" key="7">
    <source>
        <dbReference type="EMBL" id="QTR01727.1"/>
    </source>
</evidence>
<feature type="transmembrane region" description="Helical" evidence="4">
    <location>
        <begin position="1150"/>
        <end position="1173"/>
    </location>
</feature>
<evidence type="ECO:0000256" key="3">
    <source>
        <dbReference type="SAM" id="MobiDB-lite"/>
    </source>
</evidence>